<dbReference type="KEGG" id="rpne:NCTC8284_03877"/>
<dbReference type="AlphaFoldDB" id="A0A3S4TXX4"/>
<dbReference type="PANTHER" id="PTHR38760:SF1">
    <property type="entry name" value="ADENYLATE CYCLASE"/>
    <property type="match status" value="1"/>
</dbReference>
<evidence type="ECO:0000313" key="2">
    <source>
        <dbReference type="Proteomes" id="UP000278733"/>
    </source>
</evidence>
<dbReference type="EMBL" id="LR134405">
    <property type="protein sequence ID" value="VEH68638.1"/>
    <property type="molecule type" value="Genomic_DNA"/>
</dbReference>
<keyword evidence="1" id="KW-0456">Lyase</keyword>
<reference evidence="1 2" key="1">
    <citation type="submission" date="2018-12" db="EMBL/GenBank/DDBJ databases">
        <authorList>
            <consortium name="Pathogen Informatics"/>
        </authorList>
    </citation>
    <scope>NUCLEOTIDE SEQUENCE [LARGE SCALE GENOMIC DNA]</scope>
    <source>
        <strain evidence="1 2">NCTC8284</strain>
    </source>
</reference>
<dbReference type="EC" id="4.6.1.1" evidence="1"/>
<sequence length="77" mass="9207">MNETNQLEIYRHCDGSKDEKVKQINQLYQALGTGDENPYHIESRNFNYPQFYQIQHNDQGHVQIQPFKYQQNAPVEH</sequence>
<dbReference type="PANTHER" id="PTHR38760">
    <property type="entry name" value="ADENYLATE CYCLASE"/>
    <property type="match status" value="1"/>
</dbReference>
<dbReference type="InterPro" id="IPR000274">
    <property type="entry name" value="Adenylate_cyclase_1"/>
</dbReference>
<organism evidence="1 2">
    <name type="scientific">Rodentibacter pneumotropicus</name>
    <dbReference type="NCBI Taxonomy" id="758"/>
    <lineage>
        <taxon>Bacteria</taxon>
        <taxon>Pseudomonadati</taxon>
        <taxon>Pseudomonadota</taxon>
        <taxon>Gammaproteobacteria</taxon>
        <taxon>Pasteurellales</taxon>
        <taxon>Pasteurellaceae</taxon>
        <taxon>Rodentibacter</taxon>
    </lineage>
</organism>
<name>A0A3S4TXX4_9PAST</name>
<gene>
    <name evidence="1" type="primary">cya_1</name>
    <name evidence="1" type="ORF">NCTC8284_03877</name>
</gene>
<accession>A0A3S4TXX4</accession>
<protein>
    <submittedName>
        <fullName evidence="1">Adenylate cyclase</fullName>
        <ecNumber evidence="1">4.6.1.1</ecNumber>
    </submittedName>
</protein>
<dbReference type="Pfam" id="PF01295">
    <property type="entry name" value="Adenylate_cycl"/>
    <property type="match status" value="1"/>
</dbReference>
<proteinExistence type="predicted"/>
<dbReference type="GO" id="GO:0006171">
    <property type="term" value="P:cAMP biosynthetic process"/>
    <property type="evidence" value="ECO:0007669"/>
    <property type="project" value="InterPro"/>
</dbReference>
<evidence type="ECO:0000313" key="1">
    <source>
        <dbReference type="EMBL" id="VEH68638.1"/>
    </source>
</evidence>
<dbReference type="GO" id="GO:0004016">
    <property type="term" value="F:adenylate cyclase activity"/>
    <property type="evidence" value="ECO:0007669"/>
    <property type="project" value="UniProtKB-EC"/>
</dbReference>
<dbReference type="Proteomes" id="UP000278733">
    <property type="component" value="Chromosome"/>
</dbReference>